<dbReference type="Proteomes" id="UP000178797">
    <property type="component" value="Unassembled WGS sequence"/>
</dbReference>
<dbReference type="AlphaFoldDB" id="A0A1F7RUX0"/>
<evidence type="ECO:0000313" key="3">
    <source>
        <dbReference type="Proteomes" id="UP000178797"/>
    </source>
</evidence>
<dbReference type="GO" id="GO:0020037">
    <property type="term" value="F:heme binding"/>
    <property type="evidence" value="ECO:0007669"/>
    <property type="project" value="InterPro"/>
</dbReference>
<dbReference type="InterPro" id="IPR036909">
    <property type="entry name" value="Cyt_c-like_dom_sf"/>
</dbReference>
<keyword evidence="1" id="KW-0472">Membrane</keyword>
<feature type="transmembrane region" description="Helical" evidence="1">
    <location>
        <begin position="12"/>
        <end position="37"/>
    </location>
</feature>
<evidence type="ECO:0000313" key="2">
    <source>
        <dbReference type="EMBL" id="OGL45369.1"/>
    </source>
</evidence>
<gene>
    <name evidence="2" type="ORF">A2W05_11665</name>
</gene>
<accession>A0A1F7RUX0</accession>
<comment type="caution">
    <text evidence="2">The sequence shown here is derived from an EMBL/GenBank/DDBJ whole genome shotgun (WGS) entry which is preliminary data.</text>
</comment>
<dbReference type="GO" id="GO:0009055">
    <property type="term" value="F:electron transfer activity"/>
    <property type="evidence" value="ECO:0007669"/>
    <property type="project" value="InterPro"/>
</dbReference>
<keyword evidence="1" id="KW-1133">Transmembrane helix</keyword>
<sequence>MIDEFMKVTERFSFILLVAGLGFFAFSIAVMAFLPWLNLKDIPMRSVEDLAKNVPIEFYDLSSRYPEQFKRYFGDVNSASYAKVLRLGRDTYVAEACWHCHSQYVRPISNEDIRFGDVSIPDEYQNELQLPPLFGTRRVGPDLTREGGKRPNDWHVAHFYNPREVVPTSVMPRYPWFFDSSEKPNERGLAIIAYVQWLGKSREGLTAPEKMIYPGCSACSIFGEKYKEVHIHEKEKK</sequence>
<dbReference type="SUPFAM" id="SSF46626">
    <property type="entry name" value="Cytochrome c"/>
    <property type="match status" value="1"/>
</dbReference>
<dbReference type="Pfam" id="PF02433">
    <property type="entry name" value="FixO"/>
    <property type="match status" value="1"/>
</dbReference>
<keyword evidence="1" id="KW-0812">Transmembrane</keyword>
<dbReference type="EMBL" id="MGDE01000140">
    <property type="protein sequence ID" value="OGL45369.1"/>
    <property type="molecule type" value="Genomic_DNA"/>
</dbReference>
<reference evidence="2 3" key="1">
    <citation type="journal article" date="2016" name="Nat. Commun.">
        <title>Thousands of microbial genomes shed light on interconnected biogeochemical processes in an aquifer system.</title>
        <authorList>
            <person name="Anantharaman K."/>
            <person name="Brown C.T."/>
            <person name="Hug L.A."/>
            <person name="Sharon I."/>
            <person name="Castelle C.J."/>
            <person name="Probst A.J."/>
            <person name="Thomas B.C."/>
            <person name="Singh A."/>
            <person name="Wilkins M.J."/>
            <person name="Karaoz U."/>
            <person name="Brodie E.L."/>
            <person name="Williams K.H."/>
            <person name="Hubbard S.S."/>
            <person name="Banfield J.F."/>
        </authorList>
    </citation>
    <scope>NUCLEOTIDE SEQUENCE [LARGE SCALE GENOMIC DNA]</scope>
</reference>
<dbReference type="InterPro" id="IPR003468">
    <property type="entry name" value="Cyt_c_oxidase_monohaem-su/FixO"/>
</dbReference>
<proteinExistence type="predicted"/>
<dbReference type="Gene3D" id="1.10.760.10">
    <property type="entry name" value="Cytochrome c-like domain"/>
    <property type="match status" value="1"/>
</dbReference>
<evidence type="ECO:0008006" key="4">
    <source>
        <dbReference type="Google" id="ProtNLM"/>
    </source>
</evidence>
<organism evidence="2 3">
    <name type="scientific">Candidatus Schekmanbacteria bacterium RBG_16_38_10</name>
    <dbReference type="NCBI Taxonomy" id="1817879"/>
    <lineage>
        <taxon>Bacteria</taxon>
        <taxon>Candidatus Schekmaniibacteriota</taxon>
    </lineage>
</organism>
<name>A0A1F7RUX0_9BACT</name>
<evidence type="ECO:0000256" key="1">
    <source>
        <dbReference type="SAM" id="Phobius"/>
    </source>
</evidence>
<protein>
    <recommendedName>
        <fullName evidence="4">Cytochrome-c oxidase</fullName>
    </recommendedName>
</protein>